<dbReference type="RefSeq" id="WP_070109810.1">
    <property type="nucleotide sequence ID" value="NZ_LZFO01000009.1"/>
</dbReference>
<dbReference type="CDD" id="cd02440">
    <property type="entry name" value="AdoMet_MTases"/>
    <property type="match status" value="1"/>
</dbReference>
<organism evidence="7 8">
    <name type="scientific">Clostridium acetireducens DSM 10703</name>
    <dbReference type="NCBI Taxonomy" id="1121290"/>
    <lineage>
        <taxon>Bacteria</taxon>
        <taxon>Bacillati</taxon>
        <taxon>Bacillota</taxon>
        <taxon>Clostridia</taxon>
        <taxon>Eubacteriales</taxon>
        <taxon>Clostridiaceae</taxon>
        <taxon>Clostridium</taxon>
    </lineage>
</organism>
<evidence type="ECO:0000313" key="7">
    <source>
        <dbReference type="EMBL" id="OFI06704.1"/>
    </source>
</evidence>
<dbReference type="PATRIC" id="fig|1121290.3.peg.871"/>
<evidence type="ECO:0000256" key="3">
    <source>
        <dbReference type="ARBA" id="ARBA00022603"/>
    </source>
</evidence>
<name>A0A1E8EZV3_9CLOT</name>
<dbReference type="NCBIfam" id="TIGR02469">
    <property type="entry name" value="CbiT"/>
    <property type="match status" value="1"/>
</dbReference>
<dbReference type="InterPro" id="IPR050714">
    <property type="entry name" value="Cobalamin_biosynth_MTase"/>
</dbReference>
<dbReference type="SUPFAM" id="SSF53335">
    <property type="entry name" value="S-adenosyl-L-methionine-dependent methyltransferases"/>
    <property type="match status" value="1"/>
</dbReference>
<keyword evidence="4 7" id="KW-0808">Transferase</keyword>
<dbReference type="GO" id="GO:0008276">
    <property type="term" value="F:protein methyltransferase activity"/>
    <property type="evidence" value="ECO:0007669"/>
    <property type="project" value="InterPro"/>
</dbReference>
<reference evidence="7 8" key="1">
    <citation type="submission" date="2016-06" db="EMBL/GenBank/DDBJ databases">
        <title>Genome sequence of Clostridium acetireducens DSM 10703.</title>
        <authorList>
            <person name="Poehlein A."/>
            <person name="Fluechter S."/>
            <person name="Duerre P."/>
            <person name="Daniel R."/>
        </authorList>
    </citation>
    <scope>NUCLEOTIDE SEQUENCE [LARGE SCALE GENOMIC DNA]</scope>
    <source>
        <strain evidence="7 8">DSM 10703</strain>
    </source>
</reference>
<keyword evidence="3 7" id="KW-0489">Methyltransferase</keyword>
<dbReference type="PANTHER" id="PTHR43182">
    <property type="entry name" value="COBALT-PRECORRIN-6B C(15)-METHYLTRANSFERASE (DECARBOXYLATING)"/>
    <property type="match status" value="1"/>
</dbReference>
<dbReference type="GO" id="GO:0032259">
    <property type="term" value="P:methylation"/>
    <property type="evidence" value="ECO:0007669"/>
    <property type="project" value="UniProtKB-KW"/>
</dbReference>
<keyword evidence="5" id="KW-0949">S-adenosyl-L-methionine</keyword>
<dbReference type="PANTHER" id="PTHR43182:SF1">
    <property type="entry name" value="COBALT-PRECORRIN-7 C(5)-METHYLTRANSFERASE"/>
    <property type="match status" value="1"/>
</dbReference>
<evidence type="ECO:0000259" key="6">
    <source>
        <dbReference type="Pfam" id="PF13847"/>
    </source>
</evidence>
<comment type="pathway">
    <text evidence="1">Cofactor biosynthesis; adenosylcobalamin biosynthesis.</text>
</comment>
<evidence type="ECO:0000256" key="5">
    <source>
        <dbReference type="ARBA" id="ARBA00022691"/>
    </source>
</evidence>
<dbReference type="EC" id="2.1.1.-" evidence="7"/>
<dbReference type="OrthoDB" id="9780707at2"/>
<keyword evidence="2" id="KW-0169">Cobalamin biosynthesis</keyword>
<evidence type="ECO:0000256" key="1">
    <source>
        <dbReference type="ARBA" id="ARBA00004953"/>
    </source>
</evidence>
<dbReference type="GO" id="GO:0009236">
    <property type="term" value="P:cobalamin biosynthetic process"/>
    <property type="evidence" value="ECO:0007669"/>
    <property type="project" value="UniProtKB-UniPathway"/>
</dbReference>
<evidence type="ECO:0000256" key="4">
    <source>
        <dbReference type="ARBA" id="ARBA00022679"/>
    </source>
</evidence>
<dbReference type="AlphaFoldDB" id="A0A1E8EZV3"/>
<dbReference type="UniPathway" id="UPA00148"/>
<feature type="domain" description="Methyltransferase" evidence="6">
    <location>
        <begin position="31"/>
        <end position="175"/>
    </location>
</feature>
<dbReference type="Gene3D" id="3.40.50.150">
    <property type="entry name" value="Vaccinia Virus protein VP39"/>
    <property type="match status" value="1"/>
</dbReference>
<dbReference type="EMBL" id="LZFO01000009">
    <property type="protein sequence ID" value="OFI06704.1"/>
    <property type="molecule type" value="Genomic_DNA"/>
</dbReference>
<protein>
    <submittedName>
        <fullName evidence="7">Putative cobalt-precorrin-6Y C(15)-methyltransferase</fullName>
        <ecNumber evidence="7">2.1.1.-</ecNumber>
    </submittedName>
</protein>
<evidence type="ECO:0000313" key="8">
    <source>
        <dbReference type="Proteomes" id="UP000175744"/>
    </source>
</evidence>
<dbReference type="InterPro" id="IPR014008">
    <property type="entry name" value="Cbl_synth_MTase_CbiT"/>
</dbReference>
<dbReference type="InterPro" id="IPR029063">
    <property type="entry name" value="SAM-dependent_MTases_sf"/>
</dbReference>
<evidence type="ECO:0000256" key="2">
    <source>
        <dbReference type="ARBA" id="ARBA00022573"/>
    </source>
</evidence>
<dbReference type="Proteomes" id="UP000175744">
    <property type="component" value="Unassembled WGS sequence"/>
</dbReference>
<dbReference type="InterPro" id="IPR025714">
    <property type="entry name" value="Methyltranfer_dom"/>
</dbReference>
<proteinExistence type="predicted"/>
<accession>A0A1E8EZV3</accession>
<keyword evidence="8" id="KW-1185">Reference proteome</keyword>
<dbReference type="Pfam" id="PF13847">
    <property type="entry name" value="Methyltransf_31"/>
    <property type="match status" value="1"/>
</dbReference>
<gene>
    <name evidence="7" type="primary">cbiT</name>
    <name evidence="7" type="ORF">CLOACE_08590</name>
</gene>
<sequence>MNYIKDEEFIRGQVPMTKEEIRILTIAKLGIKENSKVLDVGAGTGSISIQIAKMFKNVEVFAIEKEEEAVGLIHKNKEKFNIDNLSIIKGEAIEVSENINEKFDSIFIGGSKGNIKDIIDIYNKKLNVNGKMVMNFITLSNLEKALSKLEELGYKVECIQVSISKFIGKSLMAKANNPVFILSAEKE</sequence>
<comment type="caution">
    <text evidence="7">The sequence shown here is derived from an EMBL/GenBank/DDBJ whole genome shotgun (WGS) entry which is preliminary data.</text>
</comment>
<dbReference type="STRING" id="1121290.CLAOCE_08590"/>